<reference evidence="1" key="1">
    <citation type="journal article" date="2021" name="Proc. Natl. Acad. Sci. U.S.A.">
        <title>A Catalog of Tens of Thousands of Viruses from Human Metagenomes Reveals Hidden Associations with Chronic Diseases.</title>
        <authorList>
            <person name="Tisza M.J."/>
            <person name="Buck C.B."/>
        </authorList>
    </citation>
    <scope>NUCLEOTIDE SEQUENCE</scope>
    <source>
        <strain evidence="1">CtsNK10</strain>
    </source>
</reference>
<dbReference type="EMBL" id="BK015191">
    <property type="protein sequence ID" value="DAD95304.1"/>
    <property type="molecule type" value="Genomic_DNA"/>
</dbReference>
<organism evidence="1">
    <name type="scientific">Podoviridae sp. ctsNK10</name>
    <dbReference type="NCBI Taxonomy" id="2826582"/>
    <lineage>
        <taxon>Viruses</taxon>
        <taxon>Duplodnaviria</taxon>
        <taxon>Heunggongvirae</taxon>
        <taxon>Uroviricota</taxon>
        <taxon>Caudoviricetes</taxon>
    </lineage>
</organism>
<protein>
    <submittedName>
        <fullName evidence="1">Uncharacterized protein</fullName>
    </submittedName>
</protein>
<name>A0A8S5NM38_9CAUD</name>
<proteinExistence type="predicted"/>
<evidence type="ECO:0000313" key="1">
    <source>
        <dbReference type="EMBL" id="DAD95304.1"/>
    </source>
</evidence>
<accession>A0A8S5NM38</accession>
<sequence length="32" mass="4026">MEILQEVYNPILLIKRYIREILLYYIDHNTMN</sequence>